<keyword evidence="1" id="KW-1133">Transmembrane helix</keyword>
<keyword evidence="1" id="KW-0812">Transmembrane</keyword>
<accession>A0A2H0BDZ2</accession>
<evidence type="ECO:0000313" key="2">
    <source>
        <dbReference type="EMBL" id="PIP55799.1"/>
    </source>
</evidence>
<protein>
    <submittedName>
        <fullName evidence="2">Uncharacterized protein</fullName>
    </submittedName>
</protein>
<organism evidence="2 3">
    <name type="scientific">Candidatus Zambryskibacteria bacterium CG22_combo_CG10-13_8_21_14_all_42_17</name>
    <dbReference type="NCBI Taxonomy" id="1975118"/>
    <lineage>
        <taxon>Bacteria</taxon>
        <taxon>Candidatus Zambryskiibacteriota</taxon>
    </lineage>
</organism>
<evidence type="ECO:0000313" key="3">
    <source>
        <dbReference type="Proteomes" id="UP000229794"/>
    </source>
</evidence>
<dbReference type="Proteomes" id="UP000229794">
    <property type="component" value="Unassembled WGS sequence"/>
</dbReference>
<comment type="caution">
    <text evidence="2">The sequence shown here is derived from an EMBL/GenBank/DDBJ whole genome shotgun (WGS) entry which is preliminary data.</text>
</comment>
<dbReference type="AlphaFoldDB" id="A0A2H0BDZ2"/>
<proteinExistence type="predicted"/>
<dbReference type="EMBL" id="PCST01000017">
    <property type="protein sequence ID" value="PIP55799.1"/>
    <property type="molecule type" value="Genomic_DNA"/>
</dbReference>
<keyword evidence="1" id="KW-0472">Membrane</keyword>
<name>A0A2H0BDZ2_9BACT</name>
<sequence length="105" mass="11982">MQISFKKYNWKVQGKLFGFGVSPDSDWKIILISTIILIISVIAFSAFIFVKIDKEEIFVMETSEGHEREVINTTNLRETVLHYQNKAVEFESIKGAVIQTADPSL</sequence>
<evidence type="ECO:0000256" key="1">
    <source>
        <dbReference type="SAM" id="Phobius"/>
    </source>
</evidence>
<reference evidence="2 3" key="1">
    <citation type="submission" date="2017-09" db="EMBL/GenBank/DDBJ databases">
        <title>Depth-based differentiation of microbial function through sediment-hosted aquifers and enrichment of novel symbionts in the deep terrestrial subsurface.</title>
        <authorList>
            <person name="Probst A.J."/>
            <person name="Ladd B."/>
            <person name="Jarett J.K."/>
            <person name="Geller-Mcgrath D.E."/>
            <person name="Sieber C.M."/>
            <person name="Emerson J.B."/>
            <person name="Anantharaman K."/>
            <person name="Thomas B.C."/>
            <person name="Malmstrom R."/>
            <person name="Stieglmeier M."/>
            <person name="Klingl A."/>
            <person name="Woyke T."/>
            <person name="Ryan C.M."/>
            <person name="Banfield J.F."/>
        </authorList>
    </citation>
    <scope>NUCLEOTIDE SEQUENCE [LARGE SCALE GENOMIC DNA]</scope>
    <source>
        <strain evidence="2">CG22_combo_CG10-13_8_21_14_all_42_17</strain>
    </source>
</reference>
<feature type="transmembrane region" description="Helical" evidence="1">
    <location>
        <begin position="29"/>
        <end position="50"/>
    </location>
</feature>
<gene>
    <name evidence="2" type="ORF">COX06_01340</name>
</gene>